<accession>A0A937FB52</accession>
<evidence type="ECO:0000313" key="3">
    <source>
        <dbReference type="Proteomes" id="UP000659388"/>
    </source>
</evidence>
<evidence type="ECO:0000259" key="1">
    <source>
        <dbReference type="Pfam" id="PF13568"/>
    </source>
</evidence>
<gene>
    <name evidence="2" type="ORF">JL102_21350</name>
</gene>
<dbReference type="InterPro" id="IPR011250">
    <property type="entry name" value="OMP/PagP_B-barrel"/>
</dbReference>
<feature type="domain" description="Outer membrane protein beta-barrel" evidence="1">
    <location>
        <begin position="27"/>
        <end position="198"/>
    </location>
</feature>
<protein>
    <submittedName>
        <fullName evidence="2">PorT family protein</fullName>
    </submittedName>
</protein>
<keyword evidence="3" id="KW-1185">Reference proteome</keyword>
<organism evidence="2 3">
    <name type="scientific">Fulvivirga sediminis</name>
    <dbReference type="NCBI Taxonomy" id="2803949"/>
    <lineage>
        <taxon>Bacteria</taxon>
        <taxon>Pseudomonadati</taxon>
        <taxon>Bacteroidota</taxon>
        <taxon>Cytophagia</taxon>
        <taxon>Cytophagales</taxon>
        <taxon>Fulvivirgaceae</taxon>
        <taxon>Fulvivirga</taxon>
    </lineage>
</organism>
<dbReference type="AlphaFoldDB" id="A0A937FB52"/>
<sequence>MSYNKGKFSITLLFVIISWSAIAQDQFISLKGGLNITKIQSDGLFSPNDARKGFVAGVGYEYHLGTGIFLGADLLYNQRGYTNDAYFMSDNGSSSKEKVTFEYDYNYISIPLKVGYKSGATKISAFGNVGLVPSILVYAEITEPSLGELLEGKTTTITKKASRFDLAGMAEIGGILQFSNEIHLFTSVAFQHSLTSITNDNYFSESKARHYGVMLTLGLKKSI</sequence>
<dbReference type="InterPro" id="IPR025665">
    <property type="entry name" value="Beta-barrel_OMP_2"/>
</dbReference>
<dbReference type="Pfam" id="PF13568">
    <property type="entry name" value="OMP_b-brl_2"/>
    <property type="match status" value="1"/>
</dbReference>
<comment type="caution">
    <text evidence="2">The sequence shown here is derived from an EMBL/GenBank/DDBJ whole genome shotgun (WGS) entry which is preliminary data.</text>
</comment>
<name>A0A937FB52_9BACT</name>
<dbReference type="RefSeq" id="WP_202246503.1">
    <property type="nucleotide sequence ID" value="NZ_JAESIY010000015.1"/>
</dbReference>
<dbReference type="SUPFAM" id="SSF56925">
    <property type="entry name" value="OMPA-like"/>
    <property type="match status" value="1"/>
</dbReference>
<dbReference type="Proteomes" id="UP000659388">
    <property type="component" value="Unassembled WGS sequence"/>
</dbReference>
<proteinExistence type="predicted"/>
<reference evidence="2" key="1">
    <citation type="submission" date="2021-01" db="EMBL/GenBank/DDBJ databases">
        <title>Fulvivirga kasyanovii gen. nov., sp nov., a novel member of the phylum Bacteroidetes isolated from seawater in a mussel farm.</title>
        <authorList>
            <person name="Zhao L.-H."/>
            <person name="Wang Z.-J."/>
        </authorList>
    </citation>
    <scope>NUCLEOTIDE SEQUENCE</scope>
    <source>
        <strain evidence="2">2943</strain>
    </source>
</reference>
<dbReference type="EMBL" id="JAESIY010000015">
    <property type="protein sequence ID" value="MBL3658711.1"/>
    <property type="molecule type" value="Genomic_DNA"/>
</dbReference>
<evidence type="ECO:0000313" key="2">
    <source>
        <dbReference type="EMBL" id="MBL3658711.1"/>
    </source>
</evidence>